<evidence type="ECO:0000313" key="2">
    <source>
        <dbReference type="EMBL" id="RUL59703.1"/>
    </source>
</evidence>
<sequence>MKKSLLLAFVAMISFSANAQVKFAKIDLDNSVKSNTNRVENLSFNNTSKANAPILHAPGDGAVGSWIERTYSEETELFSCKLVKIEAASNVNNMPDANVKITLGEYKFPIWVYGTFADGKLTIPGQLVSDGAKETQVVNSQMYFCGIKADGQNLDNDKYEMTVNEDGALVPEEAYSGWYIYMTEGTYQGKGWDLGVDPEWNRSNGTMTGTRRFGQSGEEDFNLPVFVKDEEGNYGIYNAFINLKMTLEVDKAAGTFKITTPQNVAATSKKLQDEGYGKYYYIRGTDNNGYFQDNVPVKGTWTENLITFNVPQEGDYSGVYQIVTSAAADGGRYGYGYFLNVIINYGNNPAGIEDVATDASKKDNRIFNLAGQQVGNDYKGIVIQNGVKKIQK</sequence>
<dbReference type="Proteomes" id="UP000278983">
    <property type="component" value="Unassembled WGS sequence"/>
</dbReference>
<organism evidence="2 3">
    <name type="scientific">Prevotella koreensis</name>
    <dbReference type="NCBI Taxonomy" id="2490854"/>
    <lineage>
        <taxon>Bacteria</taxon>
        <taxon>Pseudomonadati</taxon>
        <taxon>Bacteroidota</taxon>
        <taxon>Bacteroidia</taxon>
        <taxon>Bacteroidales</taxon>
        <taxon>Prevotellaceae</taxon>
        <taxon>Prevotella</taxon>
    </lineage>
</organism>
<dbReference type="EMBL" id="RYYU01000001">
    <property type="protein sequence ID" value="RUL59703.1"/>
    <property type="molecule type" value="Genomic_DNA"/>
</dbReference>
<protein>
    <submittedName>
        <fullName evidence="2">Uncharacterized protein</fullName>
    </submittedName>
</protein>
<keyword evidence="1" id="KW-0732">Signal</keyword>
<dbReference type="OrthoDB" id="1057845at2"/>
<name>A0A3S0QU82_9BACT</name>
<feature type="chain" id="PRO_5018643547" evidence="1">
    <location>
        <begin position="20"/>
        <end position="392"/>
    </location>
</feature>
<dbReference type="RefSeq" id="WP_126678809.1">
    <property type="nucleotide sequence ID" value="NZ_RYYU01000001.1"/>
</dbReference>
<feature type="signal peptide" evidence="1">
    <location>
        <begin position="1"/>
        <end position="19"/>
    </location>
</feature>
<reference evidence="2 3" key="1">
    <citation type="submission" date="2018-12" db="EMBL/GenBank/DDBJ databases">
        <title>Genome sequencing of Prevotella sp. KCOM 3155 (= JS262).</title>
        <authorList>
            <person name="Kook J.-K."/>
            <person name="Park S.-N."/>
            <person name="Lim Y.K."/>
        </authorList>
    </citation>
    <scope>NUCLEOTIDE SEQUENCE [LARGE SCALE GENOMIC DNA]</scope>
    <source>
        <strain evidence="2 3">KCOM 3155</strain>
    </source>
</reference>
<comment type="caution">
    <text evidence="2">The sequence shown here is derived from an EMBL/GenBank/DDBJ whole genome shotgun (WGS) entry which is preliminary data.</text>
</comment>
<dbReference type="AlphaFoldDB" id="A0A3S0QU82"/>
<evidence type="ECO:0000256" key="1">
    <source>
        <dbReference type="SAM" id="SignalP"/>
    </source>
</evidence>
<gene>
    <name evidence="2" type="ORF">EHV08_07980</name>
</gene>
<evidence type="ECO:0000313" key="3">
    <source>
        <dbReference type="Proteomes" id="UP000278983"/>
    </source>
</evidence>
<accession>A0A3S0QU82</accession>
<keyword evidence="3" id="KW-1185">Reference proteome</keyword>
<proteinExistence type="predicted"/>